<comment type="subcellular location">
    <subcellularLocation>
        <location evidence="1">Cell membrane</location>
        <topology evidence="1">Multi-pass membrane protein</topology>
    </subcellularLocation>
</comment>
<dbReference type="Pfam" id="PF05977">
    <property type="entry name" value="MFS_3"/>
    <property type="match status" value="1"/>
</dbReference>
<evidence type="ECO:0000256" key="6">
    <source>
        <dbReference type="ARBA" id="ARBA00023136"/>
    </source>
</evidence>
<dbReference type="Gene3D" id="1.20.1250.20">
    <property type="entry name" value="MFS general substrate transporter like domains"/>
    <property type="match status" value="1"/>
</dbReference>
<organism evidence="9 10">
    <name type="scientific">Lysobacter korlensis</name>
    <dbReference type="NCBI Taxonomy" id="553636"/>
    <lineage>
        <taxon>Bacteria</taxon>
        <taxon>Pseudomonadati</taxon>
        <taxon>Pseudomonadota</taxon>
        <taxon>Gammaproteobacteria</taxon>
        <taxon>Lysobacterales</taxon>
        <taxon>Lysobacteraceae</taxon>
        <taxon>Lysobacter</taxon>
    </lineage>
</organism>
<feature type="transmembrane region" description="Helical" evidence="7">
    <location>
        <begin position="392"/>
        <end position="411"/>
    </location>
</feature>
<evidence type="ECO:0000256" key="4">
    <source>
        <dbReference type="ARBA" id="ARBA00022692"/>
    </source>
</evidence>
<dbReference type="EMBL" id="JBHLTG010000002">
    <property type="protein sequence ID" value="MFC0678606.1"/>
    <property type="molecule type" value="Genomic_DNA"/>
</dbReference>
<evidence type="ECO:0000256" key="1">
    <source>
        <dbReference type="ARBA" id="ARBA00004651"/>
    </source>
</evidence>
<feature type="transmembrane region" description="Helical" evidence="7">
    <location>
        <begin position="20"/>
        <end position="41"/>
    </location>
</feature>
<dbReference type="PANTHER" id="PTHR23513">
    <property type="entry name" value="INTEGRAL MEMBRANE EFFLUX PROTEIN-RELATED"/>
    <property type="match status" value="1"/>
</dbReference>
<keyword evidence="3" id="KW-1003">Cell membrane</keyword>
<proteinExistence type="predicted"/>
<sequence>MTDARRADRVLRIPAFAKYWSAATIGGFGTFVTIVAVQVLVVETLDATPTEVGLINSVQFLPYMLLGLIAGGLVDRWRRKPVLVATAFGRCLLLLTIPLLWVTGMLSLPALAVVLFGFGTLAIFGDAAAQSFLPRLVPRGSLLVANARVDQSLTVAQTSGPVIGGGLVSLVGAPLAVLVDALAYAASGVLVGRIRVSEPKPARTAPRGRLLRSVAEGVRFVYRHRTLAPMAWSTHVWFLGHSILFTVFAPFALRPLGLNPLQFGFVLALAGVGGLVGATLATRIGQRIGAGHTILLGKALIPVAWVMIALAPPSDTAGAVITLTVVGAAQLLHGFSMGVENPNEMGYRQAVTPDALQGRMNATMRSINRSMVVVGALVGGLLADTLGYRPAIWIGLGVFVVSAIVVAASPLRSVRH</sequence>
<feature type="transmembrane region" description="Helical" evidence="7">
    <location>
        <begin position="293"/>
        <end position="311"/>
    </location>
</feature>
<dbReference type="InterPro" id="IPR036259">
    <property type="entry name" value="MFS_trans_sf"/>
</dbReference>
<evidence type="ECO:0000259" key="8">
    <source>
        <dbReference type="PROSITE" id="PS50850"/>
    </source>
</evidence>
<evidence type="ECO:0000256" key="3">
    <source>
        <dbReference type="ARBA" id="ARBA00022475"/>
    </source>
</evidence>
<feature type="transmembrane region" description="Helical" evidence="7">
    <location>
        <begin position="261"/>
        <end position="281"/>
    </location>
</feature>
<dbReference type="InterPro" id="IPR010290">
    <property type="entry name" value="TM_effector"/>
</dbReference>
<dbReference type="SUPFAM" id="SSF103473">
    <property type="entry name" value="MFS general substrate transporter"/>
    <property type="match status" value="1"/>
</dbReference>
<feature type="transmembrane region" description="Helical" evidence="7">
    <location>
        <begin position="317"/>
        <end position="339"/>
    </location>
</feature>
<evidence type="ECO:0000256" key="2">
    <source>
        <dbReference type="ARBA" id="ARBA00022448"/>
    </source>
</evidence>
<feature type="transmembrane region" description="Helical" evidence="7">
    <location>
        <begin position="81"/>
        <end position="102"/>
    </location>
</feature>
<feature type="transmembrane region" description="Helical" evidence="7">
    <location>
        <begin position="53"/>
        <end position="74"/>
    </location>
</feature>
<evidence type="ECO:0000256" key="7">
    <source>
        <dbReference type="SAM" id="Phobius"/>
    </source>
</evidence>
<keyword evidence="4 7" id="KW-0812">Transmembrane</keyword>
<name>A0ABV6RNP2_9GAMM</name>
<dbReference type="CDD" id="cd06173">
    <property type="entry name" value="MFS_MefA_like"/>
    <property type="match status" value="1"/>
</dbReference>
<feature type="transmembrane region" description="Helical" evidence="7">
    <location>
        <begin position="108"/>
        <end position="129"/>
    </location>
</feature>
<protein>
    <submittedName>
        <fullName evidence="9">MFS transporter</fullName>
    </submittedName>
</protein>
<dbReference type="PROSITE" id="PS50850">
    <property type="entry name" value="MFS"/>
    <property type="match status" value="1"/>
</dbReference>
<gene>
    <name evidence="9" type="ORF">ACFFGH_12220</name>
</gene>
<keyword evidence="6 7" id="KW-0472">Membrane</keyword>
<evidence type="ECO:0000313" key="9">
    <source>
        <dbReference type="EMBL" id="MFC0678606.1"/>
    </source>
</evidence>
<evidence type="ECO:0000256" key="5">
    <source>
        <dbReference type="ARBA" id="ARBA00022989"/>
    </source>
</evidence>
<keyword evidence="2" id="KW-0813">Transport</keyword>
<feature type="domain" description="Major facilitator superfamily (MFS) profile" evidence="8">
    <location>
        <begin position="226"/>
        <end position="416"/>
    </location>
</feature>
<dbReference type="Proteomes" id="UP001589896">
    <property type="component" value="Unassembled WGS sequence"/>
</dbReference>
<dbReference type="RefSeq" id="WP_386668602.1">
    <property type="nucleotide sequence ID" value="NZ_JBHLTG010000002.1"/>
</dbReference>
<reference evidence="9 10" key="1">
    <citation type="submission" date="2024-09" db="EMBL/GenBank/DDBJ databases">
        <authorList>
            <person name="Sun Q."/>
            <person name="Mori K."/>
        </authorList>
    </citation>
    <scope>NUCLEOTIDE SEQUENCE [LARGE SCALE GENOMIC DNA]</scope>
    <source>
        <strain evidence="9 10">KCTC 23076</strain>
    </source>
</reference>
<accession>A0ABV6RNP2</accession>
<feature type="transmembrane region" description="Helical" evidence="7">
    <location>
        <begin position="367"/>
        <end position="386"/>
    </location>
</feature>
<dbReference type="InterPro" id="IPR020846">
    <property type="entry name" value="MFS_dom"/>
</dbReference>
<keyword evidence="5 7" id="KW-1133">Transmembrane helix</keyword>
<comment type="caution">
    <text evidence="9">The sequence shown here is derived from an EMBL/GenBank/DDBJ whole genome shotgun (WGS) entry which is preliminary data.</text>
</comment>
<feature type="transmembrane region" description="Helical" evidence="7">
    <location>
        <begin position="227"/>
        <end position="249"/>
    </location>
</feature>
<keyword evidence="10" id="KW-1185">Reference proteome</keyword>
<dbReference type="PANTHER" id="PTHR23513:SF6">
    <property type="entry name" value="MAJOR FACILITATOR SUPERFAMILY ASSOCIATED DOMAIN-CONTAINING PROTEIN"/>
    <property type="match status" value="1"/>
</dbReference>
<evidence type="ECO:0000313" key="10">
    <source>
        <dbReference type="Proteomes" id="UP001589896"/>
    </source>
</evidence>